<feature type="compositionally biased region" description="Basic and acidic residues" evidence="1">
    <location>
        <begin position="1"/>
        <end position="11"/>
    </location>
</feature>
<dbReference type="Proteomes" id="UP001396334">
    <property type="component" value="Unassembled WGS sequence"/>
</dbReference>
<dbReference type="EMBL" id="JBBPBN010000484">
    <property type="protein sequence ID" value="KAK8485672.1"/>
    <property type="molecule type" value="Genomic_DNA"/>
</dbReference>
<organism evidence="2 3">
    <name type="scientific">Hibiscus sabdariffa</name>
    <name type="common">roselle</name>
    <dbReference type="NCBI Taxonomy" id="183260"/>
    <lineage>
        <taxon>Eukaryota</taxon>
        <taxon>Viridiplantae</taxon>
        <taxon>Streptophyta</taxon>
        <taxon>Embryophyta</taxon>
        <taxon>Tracheophyta</taxon>
        <taxon>Spermatophyta</taxon>
        <taxon>Magnoliopsida</taxon>
        <taxon>eudicotyledons</taxon>
        <taxon>Gunneridae</taxon>
        <taxon>Pentapetalae</taxon>
        <taxon>rosids</taxon>
        <taxon>malvids</taxon>
        <taxon>Malvales</taxon>
        <taxon>Malvaceae</taxon>
        <taxon>Malvoideae</taxon>
        <taxon>Hibiscus</taxon>
    </lineage>
</organism>
<evidence type="ECO:0000256" key="1">
    <source>
        <dbReference type="SAM" id="MobiDB-lite"/>
    </source>
</evidence>
<feature type="region of interest" description="Disordered" evidence="1">
    <location>
        <begin position="1"/>
        <end position="29"/>
    </location>
</feature>
<keyword evidence="3" id="KW-1185">Reference proteome</keyword>
<accession>A0ABR1ZYZ2</accession>
<gene>
    <name evidence="2" type="ORF">V6N11_037993</name>
</gene>
<comment type="caution">
    <text evidence="2">The sequence shown here is derived from an EMBL/GenBank/DDBJ whole genome shotgun (WGS) entry which is preliminary data.</text>
</comment>
<evidence type="ECO:0000313" key="2">
    <source>
        <dbReference type="EMBL" id="KAK8485672.1"/>
    </source>
</evidence>
<protein>
    <submittedName>
        <fullName evidence="2">Uncharacterized protein</fullName>
    </submittedName>
</protein>
<name>A0ABR1ZYZ2_9ROSI</name>
<sequence>MDRQPKTEPEGPHGLGTSHWVEQGTGLDLDPGSEPDYPWGFGWIHGLKPKVKLESGLVTEGHEDAAVMGIKMSTRGQLARFRCGASHSVQHWTTGR</sequence>
<reference evidence="2 3" key="1">
    <citation type="journal article" date="2024" name="G3 (Bethesda)">
        <title>Genome assembly of Hibiscus sabdariffa L. provides insights into metabolisms of medicinal natural products.</title>
        <authorList>
            <person name="Kim T."/>
        </authorList>
    </citation>
    <scope>NUCLEOTIDE SEQUENCE [LARGE SCALE GENOMIC DNA]</scope>
    <source>
        <strain evidence="2">TK-2024</strain>
        <tissue evidence="2">Old leaves</tissue>
    </source>
</reference>
<proteinExistence type="predicted"/>
<evidence type="ECO:0000313" key="3">
    <source>
        <dbReference type="Proteomes" id="UP001396334"/>
    </source>
</evidence>